<name>A0AAD6CEX1_9EURO</name>
<organism evidence="2 3">
    <name type="scientific">Penicillium daleae</name>
    <dbReference type="NCBI Taxonomy" id="63821"/>
    <lineage>
        <taxon>Eukaryota</taxon>
        <taxon>Fungi</taxon>
        <taxon>Dikarya</taxon>
        <taxon>Ascomycota</taxon>
        <taxon>Pezizomycotina</taxon>
        <taxon>Eurotiomycetes</taxon>
        <taxon>Eurotiomycetidae</taxon>
        <taxon>Eurotiales</taxon>
        <taxon>Aspergillaceae</taxon>
        <taxon>Penicillium</taxon>
    </lineage>
</organism>
<dbReference type="RefSeq" id="XP_056770070.1">
    <property type="nucleotide sequence ID" value="XM_056905963.1"/>
</dbReference>
<evidence type="ECO:0000313" key="2">
    <source>
        <dbReference type="EMBL" id="KAJ5461028.1"/>
    </source>
</evidence>
<dbReference type="Proteomes" id="UP001213681">
    <property type="component" value="Unassembled WGS sequence"/>
</dbReference>
<reference evidence="2" key="2">
    <citation type="journal article" date="2023" name="IMA Fungus">
        <title>Comparative genomic study of the Penicillium genus elucidates a diverse pangenome and 15 lateral gene transfer events.</title>
        <authorList>
            <person name="Petersen C."/>
            <person name="Sorensen T."/>
            <person name="Nielsen M.R."/>
            <person name="Sondergaard T.E."/>
            <person name="Sorensen J.L."/>
            <person name="Fitzpatrick D.A."/>
            <person name="Frisvad J.C."/>
            <person name="Nielsen K.L."/>
        </authorList>
    </citation>
    <scope>NUCLEOTIDE SEQUENCE</scope>
    <source>
        <strain evidence="2">IBT 16125</strain>
    </source>
</reference>
<feature type="transmembrane region" description="Helical" evidence="1">
    <location>
        <begin position="24"/>
        <end position="49"/>
    </location>
</feature>
<keyword evidence="1" id="KW-1133">Transmembrane helix</keyword>
<dbReference type="EMBL" id="JAPVEA010000002">
    <property type="protein sequence ID" value="KAJ5461028.1"/>
    <property type="molecule type" value="Genomic_DNA"/>
</dbReference>
<gene>
    <name evidence="2" type="ORF">N7458_002580</name>
</gene>
<dbReference type="GeneID" id="81596206"/>
<comment type="caution">
    <text evidence="2">The sequence shown here is derived from an EMBL/GenBank/DDBJ whole genome shotgun (WGS) entry which is preliminary data.</text>
</comment>
<evidence type="ECO:0000313" key="3">
    <source>
        <dbReference type="Proteomes" id="UP001213681"/>
    </source>
</evidence>
<accession>A0AAD6CEX1</accession>
<keyword evidence="1" id="KW-0472">Membrane</keyword>
<evidence type="ECO:0000256" key="1">
    <source>
        <dbReference type="SAM" id="Phobius"/>
    </source>
</evidence>
<protein>
    <submittedName>
        <fullName evidence="2">Uncharacterized protein</fullName>
    </submittedName>
</protein>
<reference evidence="2" key="1">
    <citation type="submission" date="2022-12" db="EMBL/GenBank/DDBJ databases">
        <authorList>
            <person name="Petersen C."/>
        </authorList>
    </citation>
    <scope>NUCLEOTIDE SEQUENCE</scope>
    <source>
        <strain evidence="2">IBT 16125</strain>
    </source>
</reference>
<keyword evidence="3" id="KW-1185">Reference proteome</keyword>
<keyword evidence="1" id="KW-0812">Transmembrane</keyword>
<sequence length="77" mass="8520">MAPGLSTLVDGQRNDLYTGHGGHWSIMALLTVIASGLSVGSSCVLLIMYKFVNLEKVKQEHNQMMSAHHRFLHSQEP</sequence>
<dbReference type="AlphaFoldDB" id="A0AAD6CEX1"/>
<proteinExistence type="predicted"/>